<organism evidence="1 2">
    <name type="scientific">Richelia sinica FACHB-800</name>
    <dbReference type="NCBI Taxonomy" id="1357546"/>
    <lineage>
        <taxon>Bacteria</taxon>
        <taxon>Bacillati</taxon>
        <taxon>Cyanobacteriota</taxon>
        <taxon>Cyanophyceae</taxon>
        <taxon>Nostocales</taxon>
        <taxon>Nostocaceae</taxon>
        <taxon>Richelia</taxon>
    </lineage>
</organism>
<name>A0A975T4Y1_9NOST</name>
<accession>A0A975T4Y1</accession>
<keyword evidence="2" id="KW-1185">Reference proteome</keyword>
<evidence type="ECO:0000313" key="1">
    <source>
        <dbReference type="EMBL" id="QXE22189.1"/>
    </source>
</evidence>
<sequence length="35" mass="4091">MTGVSANSPINWENILKARGFLKIDKFYLLSTYIW</sequence>
<dbReference type="AlphaFoldDB" id="A0A975T4Y1"/>
<gene>
    <name evidence="1" type="ORF">B6N60_00870</name>
</gene>
<dbReference type="KEGG" id="rsin:B6N60_00870"/>
<reference evidence="1" key="1">
    <citation type="submission" date="2017-04" db="EMBL/GenBank/DDBJ databases">
        <title>Genome deletions in a multicellular cyanobacterial endosymbiont for morphological adaptation in marine diatoms.</title>
        <authorList>
            <person name="Wang Y."/>
            <person name="Gao H."/>
            <person name="Li R."/>
            <person name="Xu X."/>
        </authorList>
    </citation>
    <scope>NUCLEOTIDE SEQUENCE</scope>
    <source>
        <strain evidence="1">FACHB 800</strain>
    </source>
</reference>
<dbReference type="Proteomes" id="UP000683511">
    <property type="component" value="Chromosome"/>
</dbReference>
<proteinExistence type="predicted"/>
<evidence type="ECO:0000313" key="2">
    <source>
        <dbReference type="Proteomes" id="UP000683511"/>
    </source>
</evidence>
<dbReference type="EMBL" id="CP021056">
    <property type="protein sequence ID" value="QXE22189.1"/>
    <property type="molecule type" value="Genomic_DNA"/>
</dbReference>
<protein>
    <submittedName>
        <fullName evidence="1">Uncharacterized protein</fullName>
    </submittedName>
</protein>